<sequence>MALLPVLQYPHPALAAKAERIDVFDEDLQRLAADMAETMYAAPGVGLAANQVGILKRIIVIDVTDDKTGLRVLCNPEIIEASEELQDHEEGCLSLKGLYEHVKRPAHVRVRAQDATGKEIELDCTGLLAVCVQHEMDHLDGIVFIDHLSMLKKQRACTKLRKLRREEREKEKEKAARR</sequence>
<dbReference type="GO" id="GO:0046872">
    <property type="term" value="F:metal ion binding"/>
    <property type="evidence" value="ECO:0007669"/>
    <property type="project" value="UniProtKB-KW"/>
</dbReference>
<dbReference type="GO" id="GO:0006412">
    <property type="term" value="P:translation"/>
    <property type="evidence" value="ECO:0007669"/>
    <property type="project" value="UniProtKB-UniRule"/>
</dbReference>
<dbReference type="PANTHER" id="PTHR10458:SF22">
    <property type="entry name" value="PEPTIDE DEFORMYLASE"/>
    <property type="match status" value="1"/>
</dbReference>
<dbReference type="PANTHER" id="PTHR10458">
    <property type="entry name" value="PEPTIDE DEFORMYLASE"/>
    <property type="match status" value="1"/>
</dbReference>
<dbReference type="SUPFAM" id="SSF56420">
    <property type="entry name" value="Peptide deformylase"/>
    <property type="match status" value="1"/>
</dbReference>
<comment type="caution">
    <text evidence="3">The sequence shown here is derived from an EMBL/GenBank/DDBJ whole genome shotgun (WGS) entry which is preliminary data.</text>
</comment>
<dbReference type="InterPro" id="IPR036821">
    <property type="entry name" value="Peptide_deformylase_sf"/>
</dbReference>
<dbReference type="EMBL" id="WEHX01000001">
    <property type="protein sequence ID" value="KAB7663314.1"/>
    <property type="molecule type" value="Genomic_DNA"/>
</dbReference>
<dbReference type="CDD" id="cd00487">
    <property type="entry name" value="Pep_deformylase"/>
    <property type="match status" value="1"/>
</dbReference>
<comment type="function">
    <text evidence="2">Removes the formyl group from the N-terminal Met of newly synthesized proteins. Requires at least a dipeptide for an efficient rate of reaction. N-terminal L-methionine is a prerequisite for activity but the enzyme has broad specificity at other positions.</text>
</comment>
<feature type="active site" evidence="2">
    <location>
        <position position="135"/>
    </location>
</feature>
<protein>
    <recommendedName>
        <fullName evidence="2">Peptide deformylase</fullName>
        <shortName evidence="2">PDF</shortName>
        <ecNumber evidence="2">3.5.1.88</ecNumber>
    </recommendedName>
    <alternativeName>
        <fullName evidence="2">Polypeptide deformylase</fullName>
    </alternativeName>
</protein>
<dbReference type="Pfam" id="PF01327">
    <property type="entry name" value="Pep_deformylase"/>
    <property type="match status" value="1"/>
</dbReference>
<dbReference type="InterPro" id="IPR023635">
    <property type="entry name" value="Peptide_deformylase"/>
</dbReference>
<evidence type="ECO:0000256" key="1">
    <source>
        <dbReference type="ARBA" id="ARBA00010759"/>
    </source>
</evidence>
<evidence type="ECO:0000256" key="2">
    <source>
        <dbReference type="HAMAP-Rule" id="MF_00163"/>
    </source>
</evidence>
<dbReference type="NCBIfam" id="NF001159">
    <property type="entry name" value="PRK00150.1-3"/>
    <property type="match status" value="1"/>
</dbReference>
<name>A0A6I1EWT2_9BURK</name>
<dbReference type="OrthoDB" id="9804313at2"/>
<keyword evidence="2" id="KW-0408">Iron</keyword>
<feature type="binding site" evidence="2">
    <location>
        <position position="134"/>
    </location>
    <ligand>
        <name>Fe cation</name>
        <dbReference type="ChEBI" id="CHEBI:24875"/>
    </ligand>
</feature>
<dbReference type="AlphaFoldDB" id="A0A6I1EWT2"/>
<keyword evidence="2" id="KW-0479">Metal-binding</keyword>
<dbReference type="Proteomes" id="UP000430564">
    <property type="component" value="Unassembled WGS sequence"/>
</dbReference>
<proteinExistence type="inferred from homology"/>
<feature type="binding site" evidence="2">
    <location>
        <position position="92"/>
    </location>
    <ligand>
        <name>Fe cation</name>
        <dbReference type="ChEBI" id="CHEBI:24875"/>
    </ligand>
</feature>
<dbReference type="RefSeq" id="WP_152157249.1">
    <property type="nucleotide sequence ID" value="NZ_WEHX01000001.1"/>
</dbReference>
<reference evidence="3 4" key="1">
    <citation type="submission" date="2019-10" db="EMBL/GenBank/DDBJ databases">
        <title>Genome diversity of Sutterella seckii.</title>
        <authorList>
            <person name="Chaplin A.V."/>
            <person name="Sokolova S.R."/>
            <person name="Mosin K.A."/>
            <person name="Ivanova E.L."/>
            <person name="Kochetkova T.O."/>
            <person name="Goltsov A.Y."/>
            <person name="Trofimov D.Y."/>
            <person name="Efimov B.A."/>
        </authorList>
    </citation>
    <scope>NUCLEOTIDE SEQUENCE [LARGE SCALE GENOMIC DNA]</scope>
    <source>
        <strain evidence="3 4">ASD393</strain>
    </source>
</reference>
<comment type="similarity">
    <text evidence="1 2">Belongs to the polypeptide deformylase family.</text>
</comment>
<organism evidence="3 4">
    <name type="scientific">Sutterella seckii</name>
    <dbReference type="NCBI Taxonomy" id="1944635"/>
    <lineage>
        <taxon>Bacteria</taxon>
        <taxon>Pseudomonadati</taxon>
        <taxon>Pseudomonadota</taxon>
        <taxon>Betaproteobacteria</taxon>
        <taxon>Burkholderiales</taxon>
        <taxon>Sutterellaceae</taxon>
        <taxon>Sutterella</taxon>
    </lineage>
</organism>
<dbReference type="GO" id="GO:0042586">
    <property type="term" value="F:peptide deformylase activity"/>
    <property type="evidence" value="ECO:0007669"/>
    <property type="project" value="UniProtKB-UniRule"/>
</dbReference>
<accession>A0A6I1EWT2</accession>
<dbReference type="HAMAP" id="MF_00163">
    <property type="entry name" value="Pep_deformylase"/>
    <property type="match status" value="1"/>
</dbReference>
<dbReference type="Gene3D" id="3.90.45.10">
    <property type="entry name" value="Peptide deformylase"/>
    <property type="match status" value="1"/>
</dbReference>
<comment type="cofactor">
    <cofactor evidence="2">
        <name>Fe(2+)</name>
        <dbReference type="ChEBI" id="CHEBI:29033"/>
    </cofactor>
    <text evidence="2">Binds 1 Fe(2+) ion.</text>
</comment>
<gene>
    <name evidence="2 3" type="primary">def</name>
    <name evidence="3" type="ORF">GBM95_00265</name>
</gene>
<feature type="binding site" evidence="2">
    <location>
        <position position="138"/>
    </location>
    <ligand>
        <name>Fe cation</name>
        <dbReference type="ChEBI" id="CHEBI:24875"/>
    </ligand>
</feature>
<dbReference type="NCBIfam" id="TIGR00079">
    <property type="entry name" value="pept_deformyl"/>
    <property type="match status" value="1"/>
</dbReference>
<keyword evidence="2" id="KW-0648">Protein biosynthesis</keyword>
<evidence type="ECO:0000313" key="3">
    <source>
        <dbReference type="EMBL" id="KAB7663314.1"/>
    </source>
</evidence>
<comment type="catalytic activity">
    <reaction evidence="2">
        <text>N-terminal N-formyl-L-methionyl-[peptide] + H2O = N-terminal L-methionyl-[peptide] + formate</text>
        <dbReference type="Rhea" id="RHEA:24420"/>
        <dbReference type="Rhea" id="RHEA-COMP:10639"/>
        <dbReference type="Rhea" id="RHEA-COMP:10640"/>
        <dbReference type="ChEBI" id="CHEBI:15377"/>
        <dbReference type="ChEBI" id="CHEBI:15740"/>
        <dbReference type="ChEBI" id="CHEBI:49298"/>
        <dbReference type="ChEBI" id="CHEBI:64731"/>
        <dbReference type="EC" id="3.5.1.88"/>
    </reaction>
</comment>
<dbReference type="PIRSF" id="PIRSF004749">
    <property type="entry name" value="Pep_def"/>
    <property type="match status" value="1"/>
</dbReference>
<keyword evidence="2 3" id="KW-0378">Hydrolase</keyword>
<dbReference type="EC" id="3.5.1.88" evidence="2"/>
<dbReference type="PRINTS" id="PR01576">
    <property type="entry name" value="PDEFORMYLASE"/>
</dbReference>
<evidence type="ECO:0000313" key="4">
    <source>
        <dbReference type="Proteomes" id="UP000430564"/>
    </source>
</evidence>